<dbReference type="InterPro" id="IPR014717">
    <property type="entry name" value="Transl_elong_EF1B/ribsomal_bS6"/>
</dbReference>
<dbReference type="SMART" id="SM00888">
    <property type="entry name" value="EF1_GNE"/>
    <property type="match status" value="1"/>
</dbReference>
<proteinExistence type="inferred from homology"/>
<evidence type="ECO:0000313" key="6">
    <source>
        <dbReference type="EMBL" id="CAD9859603.1"/>
    </source>
</evidence>
<evidence type="ECO:0000259" key="5">
    <source>
        <dbReference type="SMART" id="SM00888"/>
    </source>
</evidence>
<dbReference type="GO" id="GO:0003746">
    <property type="term" value="F:translation elongation factor activity"/>
    <property type="evidence" value="ECO:0007669"/>
    <property type="project" value="UniProtKB-KW"/>
</dbReference>
<dbReference type="InterPro" id="IPR014038">
    <property type="entry name" value="EF1B_bsu/dsu_GNE"/>
</dbReference>
<feature type="compositionally biased region" description="Low complexity" evidence="4">
    <location>
        <begin position="80"/>
        <end position="90"/>
    </location>
</feature>
<comment type="similarity">
    <text evidence="1">Belongs to the EF-1-beta/EF-1-delta family.</text>
</comment>
<accession>A0A7S2UXP5</accession>
<evidence type="ECO:0000256" key="3">
    <source>
        <dbReference type="ARBA" id="ARBA00022917"/>
    </source>
</evidence>
<dbReference type="CDD" id="cd00292">
    <property type="entry name" value="EF1B"/>
    <property type="match status" value="1"/>
</dbReference>
<feature type="domain" description="Translation elongation factor EF1B beta/delta subunit guanine nucleotide exchange" evidence="5">
    <location>
        <begin position="145"/>
        <end position="232"/>
    </location>
</feature>
<keyword evidence="3" id="KW-0648">Protein biosynthesis</keyword>
<dbReference type="EMBL" id="HBHR01004432">
    <property type="protein sequence ID" value="CAD9859603.1"/>
    <property type="molecule type" value="Transcribed_RNA"/>
</dbReference>
<evidence type="ECO:0000256" key="4">
    <source>
        <dbReference type="SAM" id="MobiDB-lite"/>
    </source>
</evidence>
<dbReference type="PANTHER" id="PTHR11595">
    <property type="entry name" value="EF-HAND AND COILED-COIL DOMAIN-CONTAINING FAMILY MEMBER"/>
    <property type="match status" value="1"/>
</dbReference>
<organism evidence="6">
    <name type="scientific">Fibrocapsa japonica</name>
    <dbReference type="NCBI Taxonomy" id="94617"/>
    <lineage>
        <taxon>Eukaryota</taxon>
        <taxon>Sar</taxon>
        <taxon>Stramenopiles</taxon>
        <taxon>Ochrophyta</taxon>
        <taxon>Raphidophyceae</taxon>
        <taxon>Chattonellales</taxon>
        <taxon>Chattonellaceae</taxon>
        <taxon>Fibrocapsa</taxon>
    </lineage>
</organism>
<feature type="region of interest" description="Disordered" evidence="4">
    <location>
        <begin position="80"/>
        <end position="112"/>
    </location>
</feature>
<dbReference type="InterPro" id="IPR036219">
    <property type="entry name" value="eEF-1beta-like_sf"/>
</dbReference>
<evidence type="ECO:0000256" key="1">
    <source>
        <dbReference type="ARBA" id="ARBA00007411"/>
    </source>
</evidence>
<reference evidence="6" key="1">
    <citation type="submission" date="2021-01" db="EMBL/GenBank/DDBJ databases">
        <authorList>
            <person name="Corre E."/>
            <person name="Pelletier E."/>
            <person name="Niang G."/>
            <person name="Scheremetjew M."/>
            <person name="Finn R."/>
            <person name="Kale V."/>
            <person name="Holt S."/>
            <person name="Cochrane G."/>
            <person name="Meng A."/>
            <person name="Brown T."/>
            <person name="Cohen L."/>
        </authorList>
    </citation>
    <scope>NUCLEOTIDE SEQUENCE</scope>
    <source>
        <strain evidence="6">CCMP1661</strain>
    </source>
</reference>
<dbReference type="Gene3D" id="1.20.1050.130">
    <property type="match status" value="1"/>
</dbReference>
<dbReference type="PANTHER" id="PTHR11595:SF21">
    <property type="entry name" value="ELONGATION FACTOR 1-BETA"/>
    <property type="match status" value="1"/>
</dbReference>
<dbReference type="GO" id="GO:0005829">
    <property type="term" value="C:cytosol"/>
    <property type="evidence" value="ECO:0007669"/>
    <property type="project" value="TreeGrafter"/>
</dbReference>
<dbReference type="GO" id="GO:0005085">
    <property type="term" value="F:guanyl-nucleotide exchange factor activity"/>
    <property type="evidence" value="ECO:0007669"/>
    <property type="project" value="TreeGrafter"/>
</dbReference>
<protein>
    <recommendedName>
        <fullName evidence="5">Translation elongation factor EF1B beta/delta subunit guanine nucleotide exchange domain-containing protein</fullName>
    </recommendedName>
</protein>
<dbReference type="SUPFAM" id="SSF47616">
    <property type="entry name" value="GST C-terminal domain-like"/>
    <property type="match status" value="1"/>
</dbReference>
<feature type="compositionally biased region" description="Acidic residues" evidence="4">
    <location>
        <begin position="103"/>
        <end position="112"/>
    </location>
</feature>
<dbReference type="SUPFAM" id="SSF54984">
    <property type="entry name" value="eEF-1beta-like"/>
    <property type="match status" value="1"/>
</dbReference>
<dbReference type="InterPro" id="IPR049720">
    <property type="entry name" value="EF1B_bsu/dsu"/>
</dbReference>
<evidence type="ECO:0000256" key="2">
    <source>
        <dbReference type="ARBA" id="ARBA00022768"/>
    </source>
</evidence>
<dbReference type="Pfam" id="PF00736">
    <property type="entry name" value="EF1_GNE"/>
    <property type="match status" value="1"/>
</dbReference>
<dbReference type="Gene3D" id="3.30.70.60">
    <property type="match status" value="1"/>
</dbReference>
<dbReference type="FunFam" id="3.30.70.60:FF:000001">
    <property type="entry name" value="Elongation factor 1-beta 1 like"/>
    <property type="match status" value="1"/>
</dbReference>
<keyword evidence="2" id="KW-0251">Elongation factor</keyword>
<sequence>MAPSFGDLKSAAGLKSLDEYLLTRSYIEGFSLSAADQSVFAQINGAPDKSSYVHAYRWYLHIAALGGVKSIISAVVAPAPAPATSQPPAGKGKKAKKAAKKEEDDDADDLFGDDDEFDAAAAAEARKKKAEAAKAKKKKAKPVERSQLIFEVKPWEADQDLKSLFAKITALKKEGLSWGEGYEIKPVAFGIMKLVMSCVIVDDLVGMDDVTDPIEAMEDEVQSVDVLTMNKM</sequence>
<dbReference type="InterPro" id="IPR036282">
    <property type="entry name" value="Glutathione-S-Trfase_C_sf"/>
</dbReference>
<dbReference type="AlphaFoldDB" id="A0A7S2UXP5"/>
<dbReference type="GO" id="GO:0005853">
    <property type="term" value="C:eukaryotic translation elongation factor 1 complex"/>
    <property type="evidence" value="ECO:0007669"/>
    <property type="project" value="InterPro"/>
</dbReference>
<name>A0A7S2UXP5_9STRA</name>
<gene>
    <name evidence="6" type="ORF">FJAP1339_LOCUS2122</name>
</gene>